<feature type="compositionally biased region" description="Low complexity" evidence="1">
    <location>
        <begin position="115"/>
        <end position="133"/>
    </location>
</feature>
<dbReference type="OrthoDB" id="8436363at2759"/>
<gene>
    <name evidence="2" type="ORF">P154DRAFT_457160</name>
</gene>
<accession>A0A6A5WVF5</accession>
<keyword evidence="3" id="KW-1185">Reference proteome</keyword>
<evidence type="ECO:0000313" key="2">
    <source>
        <dbReference type="EMBL" id="KAF2005702.1"/>
    </source>
</evidence>
<sequence>MEDIHGVDVSWLHHSTREHHHRQQAPTSPGLTKDVPPRTSAHGGLDQAHDERKPTPPIPTTQRPAVLASTSASASPVPSTPPAAPKSPAKRPTLLSRQSSERNANGTVDPKLASRRNSWISSISSKFSSTQNSPAQTTHAQAQGSPAAPHAANGHSPSANGALNGIHAATVGGSPGHEPYTPQHPKGSSFISNALRRLSSGTQVATGLAKANAQGGLCPRRVLNVDPNRNRCLVPELDENKLRRVAFCVDVEIAGGPRYREDADAEDRNKKRKDKKGKDRAEGEALKHADVLIQEKDQNGTISVPGAADTARHVVGNHHTPTPDGTAPDDDKKDSNKKKEKKKRSEAERKERKEKKRRKAEENGSIPLEITREDDDSSADNSPPNSLQSPVTPIPRPQDRPTVDPIRIYRRCCQLRETPILKRISDQLSAPSACPVTSPGVVTCLDLTGSRLQFADVVTLSDWLAIVPVKKLFLEDADLNNEKVRVILAGLLAAKVPEPTKRRPVTSENGDGSINTGSFKTEERAGVVKKLVLKNNPKITGDGWRHISLFLYMCKSVEALDVSMIPFPKSAQLSPQVSNSTQGTQGSTASYPHAYVPRDIADIMSKAISERLGGSTLEELVMAECSLTSTAIRKIVDGVIVSGVQRLGLAGNDIDNEGLDHVIHYIRSGVCQGIDLGGNDLRDGIGRLARSITKDCPLWLLSLADCDLTPESLRILFPALVALPTFRFLDLSHNKGLFSNETSLCLLRKYLPQLKGLKRIHLIDVSMKPSEAIGLAEVLPECEHIAHINILENSQISAVVAATDEESQEEAVALYASLMAAARVSHTIICIDVDVPPAESGEVVKALAKQVVAFCLRNMENFTEIPELKGPLKDVDVPDVLRHLTGPTDADHMDDEQAPDNDYIVGGTGVVKALSYCLLQRASDLRRQSLPVSGVVTPKTRAEEVEDITKAKTMSKNLLESARQIRTRLQPALVRETRAGNEMAYRRLLFLDQTLRGMIQRFEDEYPETKLQHVDTASRTNSSPSTSPPATNVPTFSTSFADNAGPESDDEDTAPRPLRSRHNSDVSLASRNLSLEEGRLHRLGHRIRTEIMNASRPSSSHSENPHDAANVSGTLDDQGLPEHILALREKFFNIPGAEIRDATENVGLEKAFEHVMNNAEELRVLKEESPEEFRKFREAQLMALRNRSPELFGKEGASWEGEGDEGMEMKREKGDGKESVKVGEKETVGKDDFAIED</sequence>
<dbReference type="EMBL" id="ML977562">
    <property type="protein sequence ID" value="KAF2005702.1"/>
    <property type="molecule type" value="Genomic_DNA"/>
</dbReference>
<feature type="compositionally biased region" description="Polar residues" evidence="1">
    <location>
        <begin position="95"/>
        <end position="106"/>
    </location>
</feature>
<protein>
    <submittedName>
        <fullName evidence="2">RNI-like protein</fullName>
    </submittedName>
</protein>
<dbReference type="Proteomes" id="UP000799779">
    <property type="component" value="Unassembled WGS sequence"/>
</dbReference>
<organism evidence="2 3">
    <name type="scientific">Amniculicola lignicola CBS 123094</name>
    <dbReference type="NCBI Taxonomy" id="1392246"/>
    <lineage>
        <taxon>Eukaryota</taxon>
        <taxon>Fungi</taxon>
        <taxon>Dikarya</taxon>
        <taxon>Ascomycota</taxon>
        <taxon>Pezizomycotina</taxon>
        <taxon>Dothideomycetes</taxon>
        <taxon>Pleosporomycetidae</taxon>
        <taxon>Pleosporales</taxon>
        <taxon>Amniculicolaceae</taxon>
        <taxon>Amniculicola</taxon>
    </lineage>
</organism>
<feature type="compositionally biased region" description="Basic and acidic residues" evidence="1">
    <location>
        <begin position="276"/>
        <end position="298"/>
    </location>
</feature>
<feature type="compositionally biased region" description="Low complexity" evidence="1">
    <location>
        <begin position="64"/>
        <end position="77"/>
    </location>
</feature>
<evidence type="ECO:0000256" key="1">
    <source>
        <dbReference type="SAM" id="MobiDB-lite"/>
    </source>
</evidence>
<reference evidence="2" key="1">
    <citation type="journal article" date="2020" name="Stud. Mycol.">
        <title>101 Dothideomycetes genomes: a test case for predicting lifestyles and emergence of pathogens.</title>
        <authorList>
            <person name="Haridas S."/>
            <person name="Albert R."/>
            <person name="Binder M."/>
            <person name="Bloem J."/>
            <person name="Labutti K."/>
            <person name="Salamov A."/>
            <person name="Andreopoulos B."/>
            <person name="Baker S."/>
            <person name="Barry K."/>
            <person name="Bills G."/>
            <person name="Bluhm B."/>
            <person name="Cannon C."/>
            <person name="Castanera R."/>
            <person name="Culley D."/>
            <person name="Daum C."/>
            <person name="Ezra D."/>
            <person name="Gonzalez J."/>
            <person name="Henrissat B."/>
            <person name="Kuo A."/>
            <person name="Liang C."/>
            <person name="Lipzen A."/>
            <person name="Lutzoni F."/>
            <person name="Magnuson J."/>
            <person name="Mondo S."/>
            <person name="Nolan M."/>
            <person name="Ohm R."/>
            <person name="Pangilinan J."/>
            <person name="Park H.-J."/>
            <person name="Ramirez L."/>
            <person name="Alfaro M."/>
            <person name="Sun H."/>
            <person name="Tritt A."/>
            <person name="Yoshinaga Y."/>
            <person name="Zwiers L.-H."/>
            <person name="Turgeon B."/>
            <person name="Goodwin S."/>
            <person name="Spatafora J."/>
            <person name="Crous P."/>
            <person name="Grigoriev I."/>
        </authorList>
    </citation>
    <scope>NUCLEOTIDE SEQUENCE</scope>
    <source>
        <strain evidence="2">CBS 123094</strain>
    </source>
</reference>
<dbReference type="Gene3D" id="3.80.10.10">
    <property type="entry name" value="Ribonuclease Inhibitor"/>
    <property type="match status" value="1"/>
</dbReference>
<dbReference type="InterPro" id="IPR032675">
    <property type="entry name" value="LRR_dom_sf"/>
</dbReference>
<dbReference type="AlphaFoldDB" id="A0A6A5WVF5"/>
<feature type="compositionally biased region" description="Low complexity" evidence="1">
    <location>
        <begin position="1017"/>
        <end position="1035"/>
    </location>
</feature>
<evidence type="ECO:0000313" key="3">
    <source>
        <dbReference type="Proteomes" id="UP000799779"/>
    </source>
</evidence>
<feature type="region of interest" description="Disordered" evidence="1">
    <location>
        <begin position="1187"/>
        <end position="1237"/>
    </location>
</feature>
<name>A0A6A5WVF5_9PLEO</name>
<feature type="region of interest" description="Disordered" evidence="1">
    <location>
        <begin position="1012"/>
        <end position="1065"/>
    </location>
</feature>
<feature type="compositionally biased region" description="Polar residues" evidence="1">
    <location>
        <begin position="134"/>
        <end position="144"/>
    </location>
</feature>
<feature type="compositionally biased region" description="Basic and acidic residues" evidence="1">
    <location>
        <begin position="1207"/>
        <end position="1237"/>
    </location>
</feature>
<feature type="compositionally biased region" description="Basic residues" evidence="1">
    <location>
        <begin position="14"/>
        <end position="23"/>
    </location>
</feature>
<feature type="region of interest" description="Disordered" evidence="1">
    <location>
        <begin position="261"/>
        <end position="405"/>
    </location>
</feature>
<feature type="region of interest" description="Disordered" evidence="1">
    <location>
        <begin position="1"/>
        <end position="189"/>
    </location>
</feature>
<dbReference type="SUPFAM" id="SSF52047">
    <property type="entry name" value="RNI-like"/>
    <property type="match status" value="1"/>
</dbReference>
<proteinExistence type="predicted"/>